<dbReference type="InParanoid" id="A0A2T3AS30"/>
<proteinExistence type="predicted"/>
<dbReference type="OrthoDB" id="2832510at2759"/>
<evidence type="ECO:0000313" key="3">
    <source>
        <dbReference type="Proteomes" id="UP000241818"/>
    </source>
</evidence>
<dbReference type="InterPro" id="IPR052523">
    <property type="entry name" value="Trichothecene_AcTrans"/>
</dbReference>
<keyword evidence="3" id="KW-1185">Reference proteome</keyword>
<dbReference type="Gene3D" id="3.40.630.30">
    <property type="match status" value="1"/>
</dbReference>
<dbReference type="PANTHER" id="PTHR42791">
    <property type="entry name" value="GNAT FAMILY ACETYLTRANSFERASE"/>
    <property type="match status" value="1"/>
</dbReference>
<dbReference type="InterPro" id="IPR000182">
    <property type="entry name" value="GNAT_dom"/>
</dbReference>
<dbReference type="EMBL" id="KZ679017">
    <property type="protein sequence ID" value="PSS09158.1"/>
    <property type="molecule type" value="Genomic_DNA"/>
</dbReference>
<dbReference type="CDD" id="cd04301">
    <property type="entry name" value="NAT_SF"/>
    <property type="match status" value="1"/>
</dbReference>
<dbReference type="AlphaFoldDB" id="A0A2T3AS30"/>
<feature type="domain" description="N-acetyltransferase" evidence="1">
    <location>
        <begin position="3"/>
        <end position="205"/>
    </location>
</feature>
<dbReference type="PROSITE" id="PS51186">
    <property type="entry name" value="GNAT"/>
    <property type="match status" value="1"/>
</dbReference>
<dbReference type="SUPFAM" id="SSF55729">
    <property type="entry name" value="Acyl-CoA N-acyltransferases (Nat)"/>
    <property type="match status" value="1"/>
</dbReference>
<evidence type="ECO:0000313" key="2">
    <source>
        <dbReference type="EMBL" id="PSS09158.1"/>
    </source>
</evidence>
<dbReference type="PANTHER" id="PTHR42791:SF14">
    <property type="entry name" value="N-ACETYLTRANSFERASE DOMAIN-CONTAINING PROTEIN"/>
    <property type="match status" value="1"/>
</dbReference>
<sequence>MGLTLSEATPSDFPAIVRAQYAAFHPHESMHRILWPSPDPPTPTVLSRTVDRQLQAWQADPHITWLKVTDDETGEVVAAAKWFVWAPESKTPDAKDGAAAAAAAAEFFQRRRERIQGPCVLLDQLFCAPAHQRRGAGKLLVKWGTQRADELGVKGFVEASFTGRRLYESCGFKVTEQVCLEGVNEKEEWKEYDKVEYLFMERDATPLVAA</sequence>
<gene>
    <name evidence="2" type="ORF">M430DRAFT_109561</name>
</gene>
<name>A0A2T3AS30_AMORE</name>
<dbReference type="Proteomes" id="UP000241818">
    <property type="component" value="Unassembled WGS sequence"/>
</dbReference>
<evidence type="ECO:0000259" key="1">
    <source>
        <dbReference type="PROSITE" id="PS51186"/>
    </source>
</evidence>
<dbReference type="GeneID" id="36569366"/>
<dbReference type="Pfam" id="PF00583">
    <property type="entry name" value="Acetyltransf_1"/>
    <property type="match status" value="1"/>
</dbReference>
<reference evidence="2 3" key="1">
    <citation type="journal article" date="2018" name="New Phytol.">
        <title>Comparative genomics and transcriptomics depict ericoid mycorrhizal fungi as versatile saprotrophs and plant mutualists.</title>
        <authorList>
            <person name="Martino E."/>
            <person name="Morin E."/>
            <person name="Grelet G.A."/>
            <person name="Kuo A."/>
            <person name="Kohler A."/>
            <person name="Daghino S."/>
            <person name="Barry K.W."/>
            <person name="Cichocki N."/>
            <person name="Clum A."/>
            <person name="Dockter R.B."/>
            <person name="Hainaut M."/>
            <person name="Kuo R.C."/>
            <person name="LaButti K."/>
            <person name="Lindahl B.D."/>
            <person name="Lindquist E.A."/>
            <person name="Lipzen A."/>
            <person name="Khouja H.R."/>
            <person name="Magnuson J."/>
            <person name="Murat C."/>
            <person name="Ohm R.A."/>
            <person name="Singer S.W."/>
            <person name="Spatafora J.W."/>
            <person name="Wang M."/>
            <person name="Veneault-Fourrey C."/>
            <person name="Henrissat B."/>
            <person name="Grigoriev I.V."/>
            <person name="Martin F.M."/>
            <person name="Perotto S."/>
        </authorList>
    </citation>
    <scope>NUCLEOTIDE SEQUENCE [LARGE SCALE GENOMIC DNA]</scope>
    <source>
        <strain evidence="2 3">ATCC 22711</strain>
    </source>
</reference>
<organism evidence="2 3">
    <name type="scientific">Amorphotheca resinae ATCC 22711</name>
    <dbReference type="NCBI Taxonomy" id="857342"/>
    <lineage>
        <taxon>Eukaryota</taxon>
        <taxon>Fungi</taxon>
        <taxon>Dikarya</taxon>
        <taxon>Ascomycota</taxon>
        <taxon>Pezizomycotina</taxon>
        <taxon>Leotiomycetes</taxon>
        <taxon>Helotiales</taxon>
        <taxon>Amorphothecaceae</taxon>
        <taxon>Amorphotheca</taxon>
    </lineage>
</organism>
<accession>A0A2T3AS30</accession>
<dbReference type="InterPro" id="IPR016181">
    <property type="entry name" value="Acyl_CoA_acyltransferase"/>
</dbReference>
<protein>
    <recommendedName>
        <fullName evidence="1">N-acetyltransferase domain-containing protein</fullName>
    </recommendedName>
</protein>
<dbReference type="RefSeq" id="XP_024717456.1">
    <property type="nucleotide sequence ID" value="XM_024861285.1"/>
</dbReference>
<dbReference type="GO" id="GO:0016747">
    <property type="term" value="F:acyltransferase activity, transferring groups other than amino-acyl groups"/>
    <property type="evidence" value="ECO:0007669"/>
    <property type="project" value="InterPro"/>
</dbReference>